<comment type="function">
    <text evidence="1">Involved in the transposition of the insertion sequence.</text>
</comment>
<dbReference type="InterPro" id="IPR025948">
    <property type="entry name" value="HTH-like_dom"/>
</dbReference>
<dbReference type="InterPro" id="IPR012337">
    <property type="entry name" value="RNaseH-like_sf"/>
</dbReference>
<evidence type="ECO:0000259" key="2">
    <source>
        <dbReference type="PROSITE" id="PS50994"/>
    </source>
</evidence>
<dbReference type="PANTHER" id="PTHR46889">
    <property type="entry name" value="TRANSPOSASE INSF FOR INSERTION SEQUENCE IS3B-RELATED"/>
    <property type="match status" value="1"/>
</dbReference>
<dbReference type="EMBL" id="CP109872">
    <property type="protein sequence ID" value="UYW67323.1"/>
    <property type="molecule type" value="Genomic_DNA"/>
</dbReference>
<evidence type="ECO:0000313" key="3">
    <source>
        <dbReference type="EMBL" id="UYW67323.1"/>
    </source>
</evidence>
<dbReference type="InterPro" id="IPR001584">
    <property type="entry name" value="Integrase_cat-core"/>
</dbReference>
<dbReference type="EMBL" id="CP109872">
    <property type="protein sequence ID" value="UYW68856.1"/>
    <property type="molecule type" value="Genomic_DNA"/>
</dbReference>
<sequence length="398" mass="47468">MAKKGTTFNTYSNEIKLSAVQSYLNGEGSYDMIAKKYQIRSSTQLKNWVKKYKERGEITDTCGENNKTKGIPNPLKGKRIHFKTVEEERDYYKAQVEYLKKQLSKSVNGGVLKYKERYHIIELLKRKYPVIWLTKFAGVHRSSYYKWVHTKSMNNMRLESDKRLKKVIQSIHVKHKEYGYPRMKIALEEEGYFINHKKVYRLMSELNIQSIIRKKRRFFKGNYSNTFPNVLNREFKDRQQNEALVTDITYLRFQEGFRYLSVVQDIYNNEVVSWKISKRNDNELVLDTIEMLAQKRDVRGTILHSDQGFQYTSHAYNKRLLDLGIIGSHSRKGNCHDNACIESFFSHFKSEMLYLNHFKTEADLIQAIEEYIYFYNYKRFQKRLNHRAPIEYRISMAA</sequence>
<proteinExistence type="predicted"/>
<dbReference type="Gene3D" id="1.10.10.10">
    <property type="entry name" value="Winged helix-like DNA-binding domain superfamily/Winged helix DNA-binding domain"/>
    <property type="match status" value="1"/>
</dbReference>
<dbReference type="InterPro" id="IPR055247">
    <property type="entry name" value="InsJ-like_HTH"/>
</dbReference>
<dbReference type="AlphaFoldDB" id="A0AAE9P9B2"/>
<dbReference type="GO" id="GO:0003676">
    <property type="term" value="F:nucleic acid binding"/>
    <property type="evidence" value="ECO:0007669"/>
    <property type="project" value="InterPro"/>
</dbReference>
<name>A0AAE9P9B2_BACCE</name>
<dbReference type="NCBIfam" id="NF033516">
    <property type="entry name" value="transpos_IS3"/>
    <property type="match status" value="1"/>
</dbReference>
<dbReference type="InterPro" id="IPR036388">
    <property type="entry name" value="WH-like_DNA-bd_sf"/>
</dbReference>
<evidence type="ECO:0000256" key="1">
    <source>
        <dbReference type="ARBA" id="ARBA00002286"/>
    </source>
</evidence>
<dbReference type="GO" id="GO:0015074">
    <property type="term" value="P:DNA integration"/>
    <property type="evidence" value="ECO:0007669"/>
    <property type="project" value="InterPro"/>
</dbReference>
<protein>
    <submittedName>
        <fullName evidence="3">IS3 family transposase</fullName>
    </submittedName>
</protein>
<reference evidence="3" key="1">
    <citation type="submission" date="2023-02" db="EMBL/GenBank/DDBJ databases">
        <title>Complete Genome Sequence of Bacillus cereus sensu lato isolate BC38B from pepper closely related to the Bacillus anthracis clade.</title>
        <authorList>
            <person name="Abdelli M."/>
            <person name="Cerar Kisek T."/>
            <person name="Falaise C."/>
            <person name="Cumont A."/>
            <person name="Giraud M."/>
            <person name="Chatoux J."/>
            <person name="Rogee S."/>
            <person name="Dadvisard M."/>
            <person name="Larigauderie G."/>
            <person name="Raynaud F."/>
            <person name="Godic Torkar K."/>
            <person name="Ramisse V."/>
        </authorList>
    </citation>
    <scope>NUCLEOTIDE SEQUENCE</scope>
    <source>
        <strain evidence="3">BC38B</strain>
    </source>
</reference>
<dbReference type="InterPro" id="IPR048020">
    <property type="entry name" value="Transpos_IS3"/>
</dbReference>
<dbReference type="InterPro" id="IPR036397">
    <property type="entry name" value="RNaseH_sf"/>
</dbReference>
<dbReference type="PROSITE" id="PS50994">
    <property type="entry name" value="INTEGRASE"/>
    <property type="match status" value="1"/>
</dbReference>
<dbReference type="Gene3D" id="3.30.420.10">
    <property type="entry name" value="Ribonuclease H-like superfamily/Ribonuclease H"/>
    <property type="match status" value="1"/>
</dbReference>
<evidence type="ECO:0000313" key="5">
    <source>
        <dbReference type="Proteomes" id="UP001163707"/>
    </source>
</evidence>
<dbReference type="Pfam" id="PF13518">
    <property type="entry name" value="HTH_28"/>
    <property type="match status" value="1"/>
</dbReference>
<organism evidence="3 5">
    <name type="scientific">Bacillus cereus</name>
    <dbReference type="NCBI Taxonomy" id="1396"/>
    <lineage>
        <taxon>Bacteria</taxon>
        <taxon>Bacillati</taxon>
        <taxon>Bacillota</taxon>
        <taxon>Bacilli</taxon>
        <taxon>Bacillales</taxon>
        <taxon>Bacillaceae</taxon>
        <taxon>Bacillus</taxon>
        <taxon>Bacillus cereus group</taxon>
    </lineage>
</organism>
<dbReference type="SUPFAM" id="SSF46689">
    <property type="entry name" value="Homeodomain-like"/>
    <property type="match status" value="1"/>
</dbReference>
<dbReference type="SUPFAM" id="SSF53098">
    <property type="entry name" value="Ribonuclease H-like"/>
    <property type="match status" value="1"/>
</dbReference>
<feature type="domain" description="Integrase catalytic" evidence="2">
    <location>
        <begin position="224"/>
        <end position="397"/>
    </location>
</feature>
<dbReference type="Proteomes" id="UP001163707">
    <property type="component" value="Chromosome"/>
</dbReference>
<dbReference type="Pfam" id="PF13333">
    <property type="entry name" value="rve_2"/>
    <property type="match status" value="1"/>
</dbReference>
<dbReference type="PANTHER" id="PTHR46889:SF4">
    <property type="entry name" value="TRANSPOSASE INSO FOR INSERTION SEQUENCE ELEMENT IS911B-RELATED"/>
    <property type="match status" value="1"/>
</dbReference>
<accession>A0AAE9P9B2</accession>
<dbReference type="Pfam" id="PF00665">
    <property type="entry name" value="rve"/>
    <property type="match status" value="1"/>
</dbReference>
<evidence type="ECO:0000313" key="4">
    <source>
        <dbReference type="EMBL" id="UYW68856.1"/>
    </source>
</evidence>
<dbReference type="Pfam" id="PF13276">
    <property type="entry name" value="HTH_21"/>
    <property type="match status" value="1"/>
</dbReference>
<dbReference type="InterPro" id="IPR050900">
    <property type="entry name" value="Transposase_IS3/IS150/IS904"/>
</dbReference>
<dbReference type="InterPro" id="IPR009057">
    <property type="entry name" value="Homeodomain-like_sf"/>
</dbReference>
<gene>
    <name evidence="3" type="ORF">OK229_16185</name>
    <name evidence="4" type="ORF">OK229_24475</name>
</gene>